<name>X0XJD1_9ZZZZ</name>
<organism evidence="2">
    <name type="scientific">marine sediment metagenome</name>
    <dbReference type="NCBI Taxonomy" id="412755"/>
    <lineage>
        <taxon>unclassified sequences</taxon>
        <taxon>metagenomes</taxon>
        <taxon>ecological metagenomes</taxon>
    </lineage>
</organism>
<dbReference type="AlphaFoldDB" id="X0XJD1"/>
<reference evidence="2" key="1">
    <citation type="journal article" date="2014" name="Front. Microbiol.">
        <title>High frequency of phylogenetically diverse reductive dehalogenase-homologous genes in deep subseafloor sedimentary metagenomes.</title>
        <authorList>
            <person name="Kawai M."/>
            <person name="Futagami T."/>
            <person name="Toyoda A."/>
            <person name="Takaki Y."/>
            <person name="Nishi S."/>
            <person name="Hori S."/>
            <person name="Arai W."/>
            <person name="Tsubouchi T."/>
            <person name="Morono Y."/>
            <person name="Uchiyama I."/>
            <person name="Ito T."/>
            <person name="Fujiyama A."/>
            <person name="Inagaki F."/>
            <person name="Takami H."/>
        </authorList>
    </citation>
    <scope>NUCLEOTIDE SEQUENCE</scope>
    <source>
        <strain evidence="2">Expedition CK06-06</strain>
    </source>
</reference>
<dbReference type="Pfam" id="PF13399">
    <property type="entry name" value="LytR_C"/>
    <property type="match status" value="1"/>
</dbReference>
<dbReference type="InterPro" id="IPR027381">
    <property type="entry name" value="LytR/CpsA/Psr_C"/>
</dbReference>
<evidence type="ECO:0000313" key="2">
    <source>
        <dbReference type="EMBL" id="GAG43264.1"/>
    </source>
</evidence>
<evidence type="ECO:0000259" key="1">
    <source>
        <dbReference type="Pfam" id="PF13399"/>
    </source>
</evidence>
<dbReference type="EMBL" id="BARS01056494">
    <property type="protein sequence ID" value="GAG43264.1"/>
    <property type="molecule type" value="Genomic_DNA"/>
</dbReference>
<feature type="non-terminal residue" evidence="2">
    <location>
        <position position="1"/>
    </location>
</feature>
<accession>X0XJD1</accession>
<feature type="domain" description="LytR/CpsA/Psr regulator C-terminal" evidence="1">
    <location>
        <begin position="2"/>
        <end position="87"/>
    </location>
</feature>
<proteinExistence type="predicted"/>
<sequence>APGLATSVVNYLAGRGLPQTDIAVGDASDGLYHQETLIYDLAGKDYTAKKLAEWLGLPNNRIREVETDEPTPVPTSAADIIVVLGADAQIPES</sequence>
<protein>
    <recommendedName>
        <fullName evidence="1">LytR/CpsA/Psr regulator C-terminal domain-containing protein</fullName>
    </recommendedName>
</protein>
<comment type="caution">
    <text evidence="2">The sequence shown here is derived from an EMBL/GenBank/DDBJ whole genome shotgun (WGS) entry which is preliminary data.</text>
</comment>
<gene>
    <name evidence="2" type="ORF">S01H1_83173</name>
</gene>